<sequence>MTTASPSPDVSNLTAAPLAHVVRGDLVESVHLGHLVALGVDGTPVLTLGDPEVTMWPRSSVKPFQAVAMVRHGLDLPERLMALAAASHNGEPDHIAGALAILARAGLDERALRNPPDLPGGTTAMRDWLESGQGPEQISHNCSGKHAAMLLTCVTAGWDTETYLAPDHPLQRAIRETIEEFTGVPVSHETVDGCGAPLFATTVTGLARGIGRLAASPQQAPDSAEARVAHAMSTHPHMVAGGQRPTTTLMRAVPGLVAKDGADGIFTAGLPDGSAVAFKVLDGAERPLAPVLVTALDALGAFSGDDVDHEAVESLRERAVLGAGRSVGAIRATF</sequence>
<dbReference type="EMBL" id="JACEOG010000001">
    <property type="protein sequence ID" value="MBA4609341.1"/>
    <property type="molecule type" value="Genomic_DNA"/>
</dbReference>
<organism evidence="1 2">
    <name type="scientific">Aeromicrobium phoceense</name>
    <dbReference type="NCBI Taxonomy" id="2754045"/>
    <lineage>
        <taxon>Bacteria</taxon>
        <taxon>Bacillati</taxon>
        <taxon>Actinomycetota</taxon>
        <taxon>Actinomycetes</taxon>
        <taxon>Propionibacteriales</taxon>
        <taxon>Nocardioidaceae</taxon>
        <taxon>Aeromicrobium</taxon>
    </lineage>
</organism>
<evidence type="ECO:0000313" key="2">
    <source>
        <dbReference type="Proteomes" id="UP000550354"/>
    </source>
</evidence>
<dbReference type="RefSeq" id="WP_181756027.1">
    <property type="nucleotide sequence ID" value="NZ_JACEOG010000001.1"/>
</dbReference>
<dbReference type="Proteomes" id="UP000550354">
    <property type="component" value="Unassembled WGS sequence"/>
</dbReference>
<dbReference type="PANTHER" id="PTHR42110:SF1">
    <property type="entry name" value="L-ASPARAGINASE, PUTATIVE (AFU_ORTHOLOGUE AFUA_3G11890)-RELATED"/>
    <property type="match status" value="1"/>
</dbReference>
<comment type="caution">
    <text evidence="1">The sequence shown here is derived from an EMBL/GenBank/DDBJ whole genome shotgun (WGS) entry which is preliminary data.</text>
</comment>
<keyword evidence="2" id="KW-1185">Reference proteome</keyword>
<accession>A0A838XK13</accession>
<dbReference type="PANTHER" id="PTHR42110">
    <property type="entry name" value="L-ASPARAGINASE, PUTATIVE (AFU_ORTHOLOGUE AFUA_3G11890)-RELATED"/>
    <property type="match status" value="1"/>
</dbReference>
<name>A0A838XK13_9ACTN</name>
<protein>
    <submittedName>
        <fullName evidence="1">Asparaginase</fullName>
    </submittedName>
</protein>
<proteinExistence type="predicted"/>
<dbReference type="AlphaFoldDB" id="A0A838XK13"/>
<dbReference type="Pfam" id="PF06089">
    <property type="entry name" value="Asparaginase_II"/>
    <property type="match status" value="1"/>
</dbReference>
<evidence type="ECO:0000313" key="1">
    <source>
        <dbReference type="EMBL" id="MBA4609341.1"/>
    </source>
</evidence>
<reference evidence="1 2" key="1">
    <citation type="submission" date="2020-07" db="EMBL/GenBank/DDBJ databases">
        <title>Draft genome and description of Aeromicrobium phoceense strain Marseille-Q0843 isolated from healthy skin swab.</title>
        <authorList>
            <person name="Boxberger M."/>
            <person name="La Scola B."/>
        </authorList>
    </citation>
    <scope>NUCLEOTIDE SEQUENCE [LARGE SCALE GENOMIC DNA]</scope>
    <source>
        <strain evidence="1 2">Marseille-Q0843</strain>
    </source>
</reference>
<gene>
    <name evidence="1" type="ORF">H1W00_12700</name>
</gene>
<dbReference type="InterPro" id="IPR010349">
    <property type="entry name" value="Asparaginase_II"/>
</dbReference>